<name>A0ABQ5NDQ8_9MICO</name>
<evidence type="ECO:0000313" key="2">
    <source>
        <dbReference type="Proteomes" id="UP001165068"/>
    </source>
</evidence>
<comment type="caution">
    <text evidence="1">The sequence shown here is derived from an EMBL/GenBank/DDBJ whole genome shotgun (WGS) entry which is preliminary data.</text>
</comment>
<sequence length="56" mass="6547">MDLVWFAEFERIDEAFGLEKRIQGWSHAKRQAFIEGGFDAIKGWSVRERALHAPSR</sequence>
<dbReference type="EMBL" id="BRZC01000003">
    <property type="protein sequence ID" value="GLC83930.1"/>
    <property type="molecule type" value="Genomic_DNA"/>
</dbReference>
<organism evidence="1 2">
    <name type="scientific">Microbacterium arabinogalactanolyticum</name>
    <dbReference type="NCBI Taxonomy" id="69365"/>
    <lineage>
        <taxon>Bacteria</taxon>
        <taxon>Bacillati</taxon>
        <taxon>Actinomycetota</taxon>
        <taxon>Actinomycetes</taxon>
        <taxon>Micrococcales</taxon>
        <taxon>Microbacteriaceae</taxon>
        <taxon>Microbacterium</taxon>
    </lineage>
</organism>
<gene>
    <name evidence="1" type="ORF">MIAR_05180</name>
</gene>
<protein>
    <submittedName>
        <fullName evidence="1">Uncharacterized protein</fullName>
    </submittedName>
</protein>
<keyword evidence="2" id="KW-1185">Reference proteome</keyword>
<proteinExistence type="predicted"/>
<reference evidence="1" key="1">
    <citation type="submission" date="2022-08" db="EMBL/GenBank/DDBJ databases">
        <title>Draft genome sequence of Microbacterium arabinogalactanolyticum JCM 9171.</title>
        <authorList>
            <person name="Fujita K."/>
            <person name="Ishiwata A."/>
            <person name="Fushinobu S."/>
        </authorList>
    </citation>
    <scope>NUCLEOTIDE SEQUENCE</scope>
    <source>
        <strain evidence="1">JCM 9171</strain>
    </source>
</reference>
<accession>A0ABQ5NDQ8</accession>
<evidence type="ECO:0000313" key="1">
    <source>
        <dbReference type="EMBL" id="GLC83930.1"/>
    </source>
</evidence>
<dbReference type="Proteomes" id="UP001165068">
    <property type="component" value="Unassembled WGS sequence"/>
</dbReference>